<evidence type="ECO:0000313" key="10">
    <source>
        <dbReference type="EMBL" id="RYP09371.1"/>
    </source>
</evidence>
<comment type="function">
    <text evidence="2">Probable zinc protease.</text>
</comment>
<evidence type="ECO:0000313" key="11">
    <source>
        <dbReference type="Proteomes" id="UP000293360"/>
    </source>
</evidence>
<dbReference type="SMART" id="SM00050">
    <property type="entry name" value="DISIN"/>
    <property type="match status" value="1"/>
</dbReference>
<keyword evidence="4" id="KW-0479">Metal-binding</keyword>
<proteinExistence type="predicted"/>
<dbReference type="PROSITE" id="PS50215">
    <property type="entry name" value="ADAM_MEPRO"/>
    <property type="match status" value="1"/>
</dbReference>
<dbReference type="InterPro" id="IPR001762">
    <property type="entry name" value="Disintegrin_dom"/>
</dbReference>
<feature type="transmembrane region" description="Helical" evidence="6">
    <location>
        <begin position="674"/>
        <end position="698"/>
    </location>
</feature>
<dbReference type="GO" id="GO:0006508">
    <property type="term" value="P:proteolysis"/>
    <property type="evidence" value="ECO:0007669"/>
    <property type="project" value="InterPro"/>
</dbReference>
<dbReference type="GO" id="GO:0046872">
    <property type="term" value="F:metal ion binding"/>
    <property type="evidence" value="ECO:0007669"/>
    <property type="project" value="UniProtKB-KW"/>
</dbReference>
<dbReference type="Gene3D" id="3.40.1620.60">
    <property type="match status" value="1"/>
</dbReference>
<keyword evidence="1" id="KW-1015">Disulfide bond</keyword>
<feature type="region of interest" description="Disordered" evidence="5">
    <location>
        <begin position="738"/>
        <end position="767"/>
    </location>
</feature>
<keyword evidence="6" id="KW-1133">Transmembrane helix</keyword>
<comment type="caution">
    <text evidence="4">Lacks conserved residue(s) required for the propagation of feature annotation.</text>
</comment>
<evidence type="ECO:0000256" key="6">
    <source>
        <dbReference type="SAM" id="Phobius"/>
    </source>
</evidence>
<dbReference type="SUPFAM" id="SSF55486">
    <property type="entry name" value="Metalloproteases ('zincins'), catalytic domain"/>
    <property type="match status" value="1"/>
</dbReference>
<dbReference type="InterPro" id="IPR001590">
    <property type="entry name" value="Peptidase_M12B"/>
</dbReference>
<evidence type="ECO:0000256" key="2">
    <source>
        <dbReference type="ARBA" id="ARBA00056552"/>
    </source>
</evidence>
<feature type="binding site" evidence="4">
    <location>
        <position position="392"/>
    </location>
    <ligand>
        <name>Zn(2+)</name>
        <dbReference type="ChEBI" id="CHEBI:29105"/>
        <note>catalytic</note>
    </ligand>
</feature>
<keyword evidence="6" id="KW-0472">Membrane</keyword>
<evidence type="ECO:0000259" key="8">
    <source>
        <dbReference type="PROSITE" id="PS50214"/>
    </source>
</evidence>
<feature type="chain" id="PRO_5020803006" description="Disintegrin and metalloproteinase domain-containing protein B" evidence="7">
    <location>
        <begin position="22"/>
        <end position="767"/>
    </location>
</feature>
<dbReference type="Gene3D" id="3.40.390.10">
    <property type="entry name" value="Collagenase (Catalytic Domain)"/>
    <property type="match status" value="1"/>
</dbReference>
<dbReference type="Proteomes" id="UP000293360">
    <property type="component" value="Unassembled WGS sequence"/>
</dbReference>
<dbReference type="FunFam" id="4.10.70.10:FF:000003">
    <property type="entry name" value="Disintegrin and metalloproteinase domain-containing protein 17"/>
    <property type="match status" value="1"/>
</dbReference>
<evidence type="ECO:0000256" key="5">
    <source>
        <dbReference type="SAM" id="MobiDB-lite"/>
    </source>
</evidence>
<feature type="active site" evidence="4">
    <location>
        <position position="393"/>
    </location>
</feature>
<feature type="binding site" evidence="4">
    <location>
        <position position="402"/>
    </location>
    <ligand>
        <name>Zn(2+)</name>
        <dbReference type="ChEBI" id="CHEBI:29105"/>
        <note>catalytic</note>
    </ligand>
</feature>
<keyword evidence="7" id="KW-0732">Signal</keyword>
<dbReference type="EMBL" id="QJNU01000039">
    <property type="protein sequence ID" value="RYP09371.1"/>
    <property type="molecule type" value="Genomic_DNA"/>
</dbReference>
<feature type="binding site" evidence="4">
    <location>
        <position position="396"/>
    </location>
    <ligand>
        <name>Zn(2+)</name>
        <dbReference type="ChEBI" id="CHEBI:29105"/>
        <note>catalytic</note>
    </ligand>
</feature>
<reference evidence="10 11" key="1">
    <citation type="submission" date="2018-06" db="EMBL/GenBank/DDBJ databases">
        <title>Complete Genomes of Monosporascus.</title>
        <authorList>
            <person name="Robinson A.J."/>
            <person name="Natvig D.O."/>
        </authorList>
    </citation>
    <scope>NUCLEOTIDE SEQUENCE [LARGE SCALE GENOMIC DNA]</scope>
    <source>
        <strain evidence="10 11">CBS 110550</strain>
    </source>
</reference>
<dbReference type="Pfam" id="PF13688">
    <property type="entry name" value="Reprolysin_5"/>
    <property type="match status" value="1"/>
</dbReference>
<dbReference type="SUPFAM" id="SSF57552">
    <property type="entry name" value="Blood coagulation inhibitor (disintegrin)"/>
    <property type="match status" value="1"/>
</dbReference>
<dbReference type="Gene3D" id="4.10.70.10">
    <property type="entry name" value="Disintegrin domain"/>
    <property type="match status" value="1"/>
</dbReference>
<dbReference type="OrthoDB" id="5951731at2759"/>
<evidence type="ECO:0000256" key="1">
    <source>
        <dbReference type="ARBA" id="ARBA00023157"/>
    </source>
</evidence>
<dbReference type="Pfam" id="PF00200">
    <property type="entry name" value="Disintegrin"/>
    <property type="match status" value="1"/>
</dbReference>
<evidence type="ECO:0000259" key="9">
    <source>
        <dbReference type="PROSITE" id="PS50215"/>
    </source>
</evidence>
<evidence type="ECO:0000256" key="4">
    <source>
        <dbReference type="PROSITE-ProRule" id="PRU00276"/>
    </source>
</evidence>
<feature type="signal peptide" evidence="7">
    <location>
        <begin position="1"/>
        <end position="21"/>
    </location>
</feature>
<dbReference type="AlphaFoldDB" id="A0A4Q4TPZ5"/>
<evidence type="ECO:0000256" key="3">
    <source>
        <dbReference type="ARBA" id="ARBA00074021"/>
    </source>
</evidence>
<dbReference type="InterPro" id="IPR034028">
    <property type="entry name" value="ZnMc_ADAM_fungal"/>
</dbReference>
<keyword evidence="11" id="KW-1185">Reference proteome</keyword>
<dbReference type="InterPro" id="IPR024079">
    <property type="entry name" value="MetalloPept_cat_dom_sf"/>
</dbReference>
<dbReference type="PANTHER" id="PTHR11905:SF159">
    <property type="entry name" value="ADAM METALLOPROTEASE"/>
    <property type="match status" value="1"/>
</dbReference>
<keyword evidence="4" id="KW-0862">Zinc</keyword>
<keyword evidence="6" id="KW-0812">Transmembrane</keyword>
<accession>A0A4Q4TPZ5</accession>
<dbReference type="STRING" id="155417.A0A4Q4TPZ5"/>
<dbReference type="InterPro" id="IPR036436">
    <property type="entry name" value="Disintegrin_dom_sf"/>
</dbReference>
<evidence type="ECO:0000256" key="7">
    <source>
        <dbReference type="SAM" id="SignalP"/>
    </source>
</evidence>
<gene>
    <name evidence="10" type="ORF">DL764_001312</name>
</gene>
<dbReference type="PROSITE" id="PS50214">
    <property type="entry name" value="DISINTEGRIN_2"/>
    <property type="match status" value="1"/>
</dbReference>
<dbReference type="GO" id="GO:0004222">
    <property type="term" value="F:metalloendopeptidase activity"/>
    <property type="evidence" value="ECO:0007669"/>
    <property type="project" value="InterPro"/>
</dbReference>
<sequence length="767" mass="81034">MRSIFKAAAALLLAISQSSDAHSVKRNPLNYVTRLDNPVLHTPSHRVHAYSITHLGPDGTIQRHEEVHRTNHRVFKGRAFVQYPGHSEWVNSGFARITISRDGPNPLFQGVFRINGDHHHVVTASSYRRARVDGDPDVAIADDEYMVVWRDTDVLQDPVYSHDELKRGLGFGGSTCESDSLQFNAEDTHPVHLGLDLRNASSVGTSALFGRQIDGTTGGNGAGVNLASTIGSTAGCPSIRRVALIGLATDCNYRSQFASESDMREHVVSMVNSASEVYESTFNISLGIRNITVQPPECPGSAPANAPWNVPCNSGATITDRLSLFSAWRGQFEDSNAYWTLLSTCNTDAAVGLAWLGQVCSQGATQQGANETIAGANVVISTDGTEWQVFAHETGHTFGAFHDCTPTTCSDGTVSMQKCCPLSRNTCDAGGDFIMNPSTGRSITRFSACSVGNICSAMGRGSVSSSCLSDNRGVPTITESQCGNGIVEEGEQCDCGGEEGCGGNNCCDPNTCRFRSGAVCDPMNEDCCTNQCQFASNGTVCRESSGACDPEETCNGSAAMCPQDVNAPDGQACGDSGAGLACASGQCTSRDQQCQALIGSLTSNQDTSACDAQSGSCVVSCSSPELGPRACYNMQQYFLDGTPCDGGGTCRNGVCQDSSWFQRGINAIRDNLNIVIPVVSVVGGLILISIFSCCISSCRRRSRIRKAKAQAAQANSSWVAGSSGGGAWASNYGPNPPPPAYPIAGTRGSPPSDGPWMPRRASTTRYA</sequence>
<name>A0A4Q4TPZ5_9PEZI</name>
<organism evidence="10 11">
    <name type="scientific">Monosporascus ibericus</name>
    <dbReference type="NCBI Taxonomy" id="155417"/>
    <lineage>
        <taxon>Eukaryota</taxon>
        <taxon>Fungi</taxon>
        <taxon>Dikarya</taxon>
        <taxon>Ascomycota</taxon>
        <taxon>Pezizomycotina</taxon>
        <taxon>Sordariomycetes</taxon>
        <taxon>Xylariomycetidae</taxon>
        <taxon>Xylariales</taxon>
        <taxon>Xylariales incertae sedis</taxon>
        <taxon>Monosporascus</taxon>
    </lineage>
</organism>
<dbReference type="CDD" id="cd04271">
    <property type="entry name" value="ZnMc_ADAM_fungal"/>
    <property type="match status" value="1"/>
</dbReference>
<feature type="domain" description="Disintegrin" evidence="8">
    <location>
        <begin position="479"/>
        <end position="569"/>
    </location>
</feature>
<feature type="domain" description="Peptidase M12B" evidence="9">
    <location>
        <begin position="240"/>
        <end position="454"/>
    </location>
</feature>
<comment type="caution">
    <text evidence="10">The sequence shown here is derived from an EMBL/GenBank/DDBJ whole genome shotgun (WGS) entry which is preliminary data.</text>
</comment>
<protein>
    <recommendedName>
        <fullName evidence="3">Disintegrin and metalloproteinase domain-containing protein B</fullName>
    </recommendedName>
</protein>
<dbReference type="PANTHER" id="PTHR11905">
    <property type="entry name" value="ADAM A DISINTEGRIN AND METALLOPROTEASE DOMAIN"/>
    <property type="match status" value="1"/>
</dbReference>